<feature type="transmembrane region" description="Helical" evidence="1">
    <location>
        <begin position="21"/>
        <end position="39"/>
    </location>
</feature>
<reference evidence="3" key="1">
    <citation type="submission" date="2016-03" db="EMBL/GenBank/DDBJ databases">
        <authorList>
            <person name="Ploux O."/>
        </authorList>
    </citation>
    <scope>NUCLEOTIDE SEQUENCE [LARGE SCALE GENOMIC DNA]</scope>
</reference>
<dbReference type="RefSeq" id="YP_009303016.1">
    <property type="nucleotide sequence ID" value="NC_031251.1"/>
</dbReference>
<protein>
    <submittedName>
        <fullName evidence="2">Uncharacterized protein</fullName>
    </submittedName>
</protein>
<dbReference type="Proteomes" id="UP000207764">
    <property type="component" value="Segment"/>
</dbReference>
<proteinExistence type="predicted"/>
<dbReference type="KEGG" id="vg:29124476"/>
<evidence type="ECO:0000313" key="2">
    <source>
        <dbReference type="EMBL" id="AMS02422.1"/>
    </source>
</evidence>
<feature type="transmembrane region" description="Helical" evidence="1">
    <location>
        <begin position="59"/>
        <end position="76"/>
    </location>
</feature>
<sequence length="140" mass="15012">MTLDDRRDPVETLLASVRTAGILYGVFAVGYGLLTVTFGDALWGSGAYGLAQKVPAAPQSWGVVFAVFGIGILAGVRTRRPELIAASCWLSGVWCYVFAILFLADSLRRGEAFGITGFWLYTIFGTLVINRGACARKVGI</sequence>
<dbReference type="GeneID" id="29124476"/>
<dbReference type="OrthoDB" id="23991at10239"/>
<name>A0A142K8I9_9CAUD</name>
<feature type="transmembrane region" description="Helical" evidence="1">
    <location>
        <begin position="110"/>
        <end position="129"/>
    </location>
</feature>
<dbReference type="EMBL" id="KU963246">
    <property type="protein sequence ID" value="AMS02422.1"/>
    <property type="molecule type" value="Genomic_DNA"/>
</dbReference>
<keyword evidence="1" id="KW-0812">Transmembrane</keyword>
<evidence type="ECO:0000313" key="3">
    <source>
        <dbReference type="Proteomes" id="UP000207764"/>
    </source>
</evidence>
<keyword evidence="1" id="KW-1133">Transmembrane helix</keyword>
<feature type="transmembrane region" description="Helical" evidence="1">
    <location>
        <begin position="83"/>
        <end position="104"/>
    </location>
</feature>
<keyword evidence="1" id="KW-0472">Membrane</keyword>
<gene>
    <name evidence="2" type="primary">21</name>
    <name evidence="2" type="ORF">SEA_SOILASSASSIN_21</name>
</gene>
<accession>A0A142K8I9</accession>
<evidence type="ECO:0000256" key="1">
    <source>
        <dbReference type="SAM" id="Phobius"/>
    </source>
</evidence>
<organism evidence="2 3">
    <name type="scientific">Gordonia phage SoilAssassin</name>
    <dbReference type="NCBI Taxonomy" id="1821562"/>
    <lineage>
        <taxon>Viruses</taxon>
        <taxon>Duplodnaviria</taxon>
        <taxon>Heunggongvirae</taxon>
        <taxon>Uroviricota</taxon>
        <taxon>Caudoviricetes</taxon>
        <taxon>Attisvirus</taxon>
        <taxon>Attisvirus attis</taxon>
    </lineage>
</organism>